<dbReference type="KEGG" id="vg:18983275"/>
<reference evidence="2 3" key="1">
    <citation type="journal article" date="2012" name="J. Gen. Virol.">
        <title>Diverse circular single-stranded DNA viruses discovered in dragonflies (Odonata: Epiprocta).</title>
        <authorList>
            <person name="Rosario K."/>
            <person name="Dayaram A."/>
            <person name="Marinov M."/>
            <person name="Ware J."/>
            <person name="Kraberger S."/>
            <person name="Stainton D."/>
            <person name="Breitbart M."/>
            <person name="Varsani A."/>
        </authorList>
    </citation>
    <scope>NUCLEOTIDE SEQUENCE [LARGE SCALE GENOMIC DNA]</scope>
    <source>
        <strain evidence="2">TO-DFS3B2-2010</strain>
    </source>
</reference>
<dbReference type="OrthoDB" id="7982at10239"/>
<dbReference type="GeneID" id="18983275"/>
<proteinExistence type="predicted"/>
<accession>K0A169</accession>
<dbReference type="GO" id="GO:0019028">
    <property type="term" value="C:viral capsid"/>
    <property type="evidence" value="ECO:0007669"/>
    <property type="project" value="UniProtKB-KW"/>
</dbReference>
<feature type="compositionally biased region" description="Basic residues" evidence="1">
    <location>
        <begin position="7"/>
        <end position="42"/>
    </location>
</feature>
<evidence type="ECO:0000256" key="1">
    <source>
        <dbReference type="SAM" id="MobiDB-lite"/>
    </source>
</evidence>
<dbReference type="RefSeq" id="YP_009021851.1">
    <property type="nucleotide sequence ID" value="NC_023870.1"/>
</dbReference>
<feature type="region of interest" description="Disordered" evidence="1">
    <location>
        <begin position="1"/>
        <end position="42"/>
    </location>
</feature>
<keyword evidence="2" id="KW-0167">Capsid protein</keyword>
<keyword evidence="2" id="KW-0946">Virion</keyword>
<evidence type="ECO:0000313" key="3">
    <source>
        <dbReference type="Proteomes" id="UP000204425"/>
    </source>
</evidence>
<sequence>MAYASRRYARRPRRSLRTSRYRRTRGPRRVRRTTFRRRGTSKRRILNVSSKKKRDNMINVSFSPTGINPAVRGFIATGAAPTMLVWCATARDRVSNASNPTADSVRESQTCYMRGLKEHIRINTNNPTSWLWRRICFTAKGLFSGLGTSADSVETSNGWVRALMDQTGTSFGTSLTNLLFAGTNGVDWNDTFTANTDSTNVKIMYDKTFTINSGVSGVIRDYKMWHGMNKNIVYGEDENGEGEINNRYSTIGRPGMGDYYVVDLLASNSSAAADTLTFSTEATLYWHEK</sequence>
<dbReference type="Proteomes" id="UP000204425">
    <property type="component" value="Segment"/>
</dbReference>
<evidence type="ECO:0000313" key="2">
    <source>
        <dbReference type="EMBL" id="AFS65305.1"/>
    </source>
</evidence>
<keyword evidence="3" id="KW-1185">Reference proteome</keyword>
<name>K0A169_9VIRU</name>
<organism evidence="2 3">
    <name type="scientific">Dragonfly-associated circular virus 3</name>
    <dbReference type="NCBI Taxonomy" id="1234884"/>
    <lineage>
        <taxon>Viruses</taxon>
        <taxon>Monodnaviria</taxon>
        <taxon>Shotokuvirae</taxon>
        <taxon>Cressdnaviricota</taxon>
        <taxon>Repensiviricetes</taxon>
        <taxon>Geplafuvirales</taxon>
        <taxon>Genomoviridae</taxon>
        <taxon>Gemyduguivirus</taxon>
        <taxon>Gemyduguivirus draga1</taxon>
    </lineage>
</organism>
<dbReference type="EMBL" id="JX185428">
    <property type="protein sequence ID" value="AFS65305.1"/>
    <property type="molecule type" value="Genomic_DNA"/>
</dbReference>
<protein>
    <submittedName>
        <fullName evidence="2">Putative coat protein</fullName>
    </submittedName>
</protein>